<accession>A0A8K1ZZH6</accession>
<dbReference type="EMBL" id="WVIC01000014">
    <property type="protein sequence ID" value="NCJ06562.1"/>
    <property type="molecule type" value="Genomic_DNA"/>
</dbReference>
<reference evidence="1" key="1">
    <citation type="submission" date="2019-12" db="EMBL/GenBank/DDBJ databases">
        <title>High-Quality draft genome sequences of three cyanobacteria isolated from the limestone walls of the Old Cathedral of Coimbra.</title>
        <authorList>
            <person name="Tiago I."/>
            <person name="Soares F."/>
            <person name="Portugal A."/>
        </authorList>
    </citation>
    <scope>NUCLEOTIDE SEQUENCE [LARGE SCALE GENOMIC DNA]</scope>
    <source>
        <strain evidence="1">C</strain>
    </source>
</reference>
<dbReference type="GO" id="GO:0016829">
    <property type="term" value="F:lyase activity"/>
    <property type="evidence" value="ECO:0007669"/>
    <property type="project" value="UniProtKB-KW"/>
</dbReference>
<gene>
    <name evidence="1" type="primary">phnG</name>
    <name evidence="1" type="ORF">GS597_08585</name>
</gene>
<dbReference type="InterPro" id="IPR009609">
    <property type="entry name" value="Phosphonate_metab_PhnG"/>
</dbReference>
<keyword evidence="1" id="KW-0456">Lyase</keyword>
<dbReference type="RefSeq" id="WP_161825038.1">
    <property type="nucleotide sequence ID" value="NZ_WVIC01000014.1"/>
</dbReference>
<dbReference type="NCBIfam" id="TIGR03293">
    <property type="entry name" value="PhnG_redo"/>
    <property type="match status" value="1"/>
</dbReference>
<organism evidence="1 2">
    <name type="scientific">Petrachloros mirabilis ULC683</name>
    <dbReference type="NCBI Taxonomy" id="2781853"/>
    <lineage>
        <taxon>Bacteria</taxon>
        <taxon>Bacillati</taxon>
        <taxon>Cyanobacteriota</taxon>
        <taxon>Cyanophyceae</taxon>
        <taxon>Synechococcales</taxon>
        <taxon>Petrachlorosaceae</taxon>
        <taxon>Petrachloros</taxon>
        <taxon>Petrachloros mirabilis</taxon>
    </lineage>
</organism>
<dbReference type="GO" id="GO:0015716">
    <property type="term" value="P:organic phosphonate transport"/>
    <property type="evidence" value="ECO:0007669"/>
    <property type="project" value="InterPro"/>
</dbReference>
<protein>
    <submittedName>
        <fullName evidence="1">Phosphonate C-P lyase system protein PhnG</fullName>
    </submittedName>
</protein>
<dbReference type="Proteomes" id="UP000607397">
    <property type="component" value="Unassembled WGS sequence"/>
</dbReference>
<dbReference type="AlphaFoldDB" id="A0A8K1ZZH6"/>
<evidence type="ECO:0000313" key="2">
    <source>
        <dbReference type="Proteomes" id="UP000607397"/>
    </source>
</evidence>
<proteinExistence type="predicted"/>
<comment type="caution">
    <text evidence="1">The sequence shown here is derived from an EMBL/GenBank/DDBJ whole genome shotgun (WGS) entry which is preliminary data.</text>
</comment>
<sequence>MVDTAPAQSRSRWMSALAKAPLALLEERVATLGVLPEYRFLRSPEIGLAMVRGRTEGMGQPFNLGEMTLTRCVIQLSLVVKDQNGDDSVSGFGYVAGRSQRHAELAAVCDALLRHQGWQSKVQTQVIEPLQIATDEKRAFETAEVESTRVNFFSLLRGEA</sequence>
<keyword evidence="2" id="KW-1185">Reference proteome</keyword>
<dbReference type="GO" id="GO:0019634">
    <property type="term" value="P:organic phosphonate metabolic process"/>
    <property type="evidence" value="ECO:0007669"/>
    <property type="project" value="InterPro"/>
</dbReference>
<dbReference type="Pfam" id="PF06754">
    <property type="entry name" value="PhnG"/>
    <property type="match status" value="1"/>
</dbReference>
<evidence type="ECO:0000313" key="1">
    <source>
        <dbReference type="EMBL" id="NCJ06562.1"/>
    </source>
</evidence>
<name>A0A8K1ZZH6_9CYAN</name>